<keyword evidence="1" id="KW-0519">Myristate</keyword>
<evidence type="ECO:0000256" key="1">
    <source>
        <dbReference type="ARBA" id="ARBA00022707"/>
    </source>
</evidence>
<keyword evidence="6" id="KW-1185">Reference proteome</keyword>
<accession>A0A484BFK6</accession>
<dbReference type="GO" id="GO:1904240">
    <property type="term" value="P:negative regulation of VCP-NPL4-UFD1 AAA ATPase complex assembly"/>
    <property type="evidence" value="ECO:0007669"/>
    <property type="project" value="TreeGrafter"/>
</dbReference>
<dbReference type="OrthoDB" id="10066206at2759"/>
<evidence type="ECO:0008006" key="7">
    <source>
        <dbReference type="Google" id="ProtNLM"/>
    </source>
</evidence>
<dbReference type="STRING" id="7232.A0A484BFK6"/>
<feature type="region of interest" description="Disordered" evidence="4">
    <location>
        <begin position="1"/>
        <end position="82"/>
    </location>
</feature>
<name>A0A484BFK6_DRONA</name>
<dbReference type="OMA" id="GMCLPCF"/>
<feature type="compositionally biased region" description="Basic and acidic residues" evidence="4">
    <location>
        <begin position="58"/>
        <end position="69"/>
    </location>
</feature>
<dbReference type="GO" id="GO:1904293">
    <property type="term" value="P:negative regulation of ERAD pathway"/>
    <property type="evidence" value="ECO:0007669"/>
    <property type="project" value="TreeGrafter"/>
</dbReference>
<dbReference type="AlphaFoldDB" id="A0A484BFK6"/>
<feature type="compositionally biased region" description="Basic and acidic residues" evidence="4">
    <location>
        <begin position="21"/>
        <end position="51"/>
    </location>
</feature>
<dbReference type="EMBL" id="LSRL02000043">
    <property type="protein sequence ID" value="TDG47484.1"/>
    <property type="molecule type" value="Genomic_DNA"/>
</dbReference>
<keyword evidence="3" id="KW-0449">Lipoprotein</keyword>
<gene>
    <name evidence="5" type="ORF">AWZ03_006076</name>
</gene>
<organism evidence="5 6">
    <name type="scientific">Drosophila navojoa</name>
    <name type="common">Fruit fly</name>
    <dbReference type="NCBI Taxonomy" id="7232"/>
    <lineage>
        <taxon>Eukaryota</taxon>
        <taxon>Metazoa</taxon>
        <taxon>Ecdysozoa</taxon>
        <taxon>Arthropoda</taxon>
        <taxon>Hexapoda</taxon>
        <taxon>Insecta</taxon>
        <taxon>Pterygota</taxon>
        <taxon>Neoptera</taxon>
        <taxon>Endopterygota</taxon>
        <taxon>Diptera</taxon>
        <taxon>Brachycera</taxon>
        <taxon>Muscomorpha</taxon>
        <taxon>Ephydroidea</taxon>
        <taxon>Drosophilidae</taxon>
        <taxon>Drosophila</taxon>
    </lineage>
</organism>
<evidence type="ECO:0000256" key="4">
    <source>
        <dbReference type="SAM" id="MobiDB-lite"/>
    </source>
</evidence>
<comment type="caution">
    <text evidence="5">The sequence shown here is derived from an EMBL/GenBank/DDBJ whole genome shotgun (WGS) entry which is preliminary data.</text>
</comment>
<proteinExistence type="predicted"/>
<evidence type="ECO:0000256" key="3">
    <source>
        <dbReference type="ARBA" id="ARBA00023288"/>
    </source>
</evidence>
<dbReference type="GO" id="GO:1904153">
    <property type="term" value="P:negative regulation of retrograde protein transport, ER to cytosol"/>
    <property type="evidence" value="ECO:0007669"/>
    <property type="project" value="TreeGrafter"/>
</dbReference>
<dbReference type="GO" id="GO:0010508">
    <property type="term" value="P:positive regulation of autophagy"/>
    <property type="evidence" value="ECO:0007669"/>
    <property type="project" value="TreeGrafter"/>
</dbReference>
<sequence>MGACFSCCGNSAEETNLMPSPEERRNQQLEAAERRRQENESRGVKNLDKVRRQQQRALDMERREEEAARQGDNGPTLRWQAS</sequence>
<dbReference type="GO" id="GO:0005789">
    <property type="term" value="C:endoplasmic reticulum membrane"/>
    <property type="evidence" value="ECO:0007669"/>
    <property type="project" value="TreeGrafter"/>
</dbReference>
<evidence type="ECO:0000313" key="6">
    <source>
        <dbReference type="Proteomes" id="UP000295192"/>
    </source>
</evidence>
<dbReference type="PANTHER" id="PTHR35269:SF1">
    <property type="entry name" value="SMALL VCP_P97-INTERACTING PROTEIN"/>
    <property type="match status" value="1"/>
</dbReference>
<evidence type="ECO:0000313" key="5">
    <source>
        <dbReference type="EMBL" id="TDG47484.1"/>
    </source>
</evidence>
<dbReference type="InterPro" id="IPR055366">
    <property type="entry name" value="SVIP_metazoa"/>
</dbReference>
<dbReference type="InterPro" id="IPR031632">
    <property type="entry name" value="SVIP"/>
</dbReference>
<evidence type="ECO:0000256" key="2">
    <source>
        <dbReference type="ARBA" id="ARBA00023139"/>
    </source>
</evidence>
<dbReference type="KEGG" id="dnv:108651364"/>
<reference evidence="5 6" key="1">
    <citation type="journal article" date="2019" name="J. Hered.">
        <title>An Improved Genome Assembly for Drosophila navojoa, the Basal Species in the mojavensis Cluster.</title>
        <authorList>
            <person name="Vanderlinde T."/>
            <person name="Dupim E.G."/>
            <person name="Nazario-Yepiz N.O."/>
            <person name="Carvalho A.B."/>
        </authorList>
    </citation>
    <scope>NUCLEOTIDE SEQUENCE [LARGE SCALE GENOMIC DNA]</scope>
    <source>
        <strain evidence="5">Navoj_Jal97</strain>
        <tissue evidence="5">Whole organism</tissue>
    </source>
</reference>
<dbReference type="Pfam" id="PF15811">
    <property type="entry name" value="SVIP"/>
    <property type="match status" value="1"/>
</dbReference>
<dbReference type="PANTHER" id="PTHR35269">
    <property type="entry name" value="SMALL VCP/P97-INTERACTING PROTEIN"/>
    <property type="match status" value="1"/>
</dbReference>
<feature type="compositionally biased region" description="Polar residues" evidence="4">
    <location>
        <begin position="8"/>
        <end position="18"/>
    </location>
</feature>
<protein>
    <recommendedName>
        <fullName evidence="7">Small VCP/p97-interacting protein</fullName>
    </recommendedName>
</protein>
<keyword evidence="2" id="KW-0564">Palmitate</keyword>
<dbReference type="Proteomes" id="UP000295192">
    <property type="component" value="Unassembled WGS sequence"/>
</dbReference>